<dbReference type="OrthoDB" id="1706352at2"/>
<evidence type="ECO:0000313" key="2">
    <source>
        <dbReference type="Proteomes" id="UP000186112"/>
    </source>
</evidence>
<sequence length="342" mass="40817">MSFYEDRVSIINMNEKEVYLFKNKKNEISMDYYNLNDGHNNISICEDAYGEFDIVAVDEKINLIYQNTKNDLKLLVIDKLLIEEIDVETEKLPKTYEIKIVLNGGIKSIIYLTPKFSEKGVFEIYHQIFKDEEWIKFKVDETRISKFLNPIKILNDETTIYLFFYYGDQICMKEFDVNLLEWKETIVLTDSVEKLDIDVIKDGRYIHLVYCEYIDQNLNIKYKKYEYRGDSLYEIIDRTISNEGNNTHPTIILNEDKIWIVWKDTLGLNSSFSSDKGESFSTIYLWKKTKTYNYVRYNYKQKEDETKLKLNHSFGTIYPDIKFLGFGELKDVEEVKLKKRRD</sequence>
<accession>A0A1U7M6J4</accession>
<dbReference type="AlphaFoldDB" id="A0A1U7M6J4"/>
<comment type="caution">
    <text evidence="1">The sequence shown here is derived from an EMBL/GenBank/DDBJ whole genome shotgun (WGS) entry which is preliminary data.</text>
</comment>
<protein>
    <recommendedName>
        <fullName evidence="3">BNR/Asp-box repeat protein</fullName>
    </recommendedName>
</protein>
<keyword evidence="2" id="KW-1185">Reference proteome</keyword>
<dbReference type="RefSeq" id="WP_075725965.1">
    <property type="nucleotide sequence ID" value="NZ_LTDM01000014.1"/>
</dbReference>
<name>A0A1U7M6J4_TISCR</name>
<reference evidence="1 2" key="1">
    <citation type="submission" date="2016-02" db="EMBL/GenBank/DDBJ databases">
        <title>Genome sequence of Tissierella creatinophila DSM 6911.</title>
        <authorList>
            <person name="Poehlein A."/>
            <person name="Daniel R."/>
        </authorList>
    </citation>
    <scope>NUCLEOTIDE SEQUENCE [LARGE SCALE GENOMIC DNA]</scope>
    <source>
        <strain evidence="1 2">DSM 6911</strain>
    </source>
</reference>
<organism evidence="1 2">
    <name type="scientific">Tissierella creatinophila DSM 6911</name>
    <dbReference type="NCBI Taxonomy" id="1123403"/>
    <lineage>
        <taxon>Bacteria</taxon>
        <taxon>Bacillati</taxon>
        <taxon>Bacillota</taxon>
        <taxon>Tissierellia</taxon>
        <taxon>Tissierellales</taxon>
        <taxon>Tissierellaceae</taxon>
        <taxon>Tissierella</taxon>
    </lineage>
</organism>
<gene>
    <name evidence="1" type="ORF">TICRE_10970</name>
</gene>
<evidence type="ECO:0008006" key="3">
    <source>
        <dbReference type="Google" id="ProtNLM"/>
    </source>
</evidence>
<dbReference type="EMBL" id="LTDM01000014">
    <property type="protein sequence ID" value="OLS02943.1"/>
    <property type="molecule type" value="Genomic_DNA"/>
</dbReference>
<dbReference type="Proteomes" id="UP000186112">
    <property type="component" value="Unassembled WGS sequence"/>
</dbReference>
<evidence type="ECO:0000313" key="1">
    <source>
        <dbReference type="EMBL" id="OLS02943.1"/>
    </source>
</evidence>
<proteinExistence type="predicted"/>